<gene>
    <name evidence="6" type="ORF">LTRI10_LOCUS21917</name>
</gene>
<protein>
    <submittedName>
        <fullName evidence="6">Uncharacterized protein</fullName>
    </submittedName>
</protein>
<evidence type="ECO:0000313" key="6">
    <source>
        <dbReference type="EMBL" id="CAL1380477.1"/>
    </source>
</evidence>
<evidence type="ECO:0000256" key="1">
    <source>
        <dbReference type="ARBA" id="ARBA00004141"/>
    </source>
</evidence>
<dbReference type="GO" id="GO:0015112">
    <property type="term" value="F:nitrate transmembrane transporter activity"/>
    <property type="evidence" value="ECO:0007669"/>
    <property type="project" value="InterPro"/>
</dbReference>
<proteinExistence type="predicted"/>
<accession>A0AAV2E3T0</accession>
<evidence type="ECO:0000256" key="3">
    <source>
        <dbReference type="ARBA" id="ARBA00022989"/>
    </source>
</evidence>
<dbReference type="Proteomes" id="UP001497516">
    <property type="component" value="Chromosome 4"/>
</dbReference>
<dbReference type="EMBL" id="OZ034817">
    <property type="protein sequence ID" value="CAL1380477.1"/>
    <property type="molecule type" value="Genomic_DNA"/>
</dbReference>
<evidence type="ECO:0000256" key="2">
    <source>
        <dbReference type="ARBA" id="ARBA00022692"/>
    </source>
</evidence>
<keyword evidence="4" id="KW-0472">Membrane</keyword>
<feature type="region of interest" description="Disordered" evidence="5">
    <location>
        <begin position="14"/>
        <end position="33"/>
    </location>
</feature>
<evidence type="ECO:0000313" key="7">
    <source>
        <dbReference type="Proteomes" id="UP001497516"/>
    </source>
</evidence>
<name>A0AAV2E3T0_9ROSI</name>
<dbReference type="PANTHER" id="PTHR23515">
    <property type="entry name" value="HIGH-AFFINITY NITRATE TRANSPORTER 2.3"/>
    <property type="match status" value="1"/>
</dbReference>
<sequence length="80" mass="8835">METPIPSTAAAMGIKPKSAAAAAAHENGNQKQHPKFALPVDTEHKATKFPLYNFSARHMRAFHLSRLSFFACFVFTPNHP</sequence>
<keyword evidence="3" id="KW-1133">Transmembrane helix</keyword>
<reference evidence="6 7" key="1">
    <citation type="submission" date="2024-04" db="EMBL/GenBank/DDBJ databases">
        <authorList>
            <person name="Fracassetti M."/>
        </authorList>
    </citation>
    <scope>NUCLEOTIDE SEQUENCE [LARGE SCALE GENOMIC DNA]</scope>
</reference>
<comment type="subcellular location">
    <subcellularLocation>
        <location evidence="1">Membrane</location>
        <topology evidence="1">Multi-pass membrane protein</topology>
    </subcellularLocation>
</comment>
<dbReference type="GO" id="GO:0016020">
    <property type="term" value="C:membrane"/>
    <property type="evidence" value="ECO:0007669"/>
    <property type="project" value="UniProtKB-SubCell"/>
</dbReference>
<feature type="compositionally biased region" description="Low complexity" evidence="5">
    <location>
        <begin position="14"/>
        <end position="24"/>
    </location>
</feature>
<dbReference type="AlphaFoldDB" id="A0AAV2E3T0"/>
<dbReference type="InterPro" id="IPR044772">
    <property type="entry name" value="NO3_transporter"/>
</dbReference>
<evidence type="ECO:0000256" key="5">
    <source>
        <dbReference type="SAM" id="MobiDB-lite"/>
    </source>
</evidence>
<keyword evidence="7" id="KW-1185">Reference proteome</keyword>
<keyword evidence="2" id="KW-0812">Transmembrane</keyword>
<organism evidence="6 7">
    <name type="scientific">Linum trigynum</name>
    <dbReference type="NCBI Taxonomy" id="586398"/>
    <lineage>
        <taxon>Eukaryota</taxon>
        <taxon>Viridiplantae</taxon>
        <taxon>Streptophyta</taxon>
        <taxon>Embryophyta</taxon>
        <taxon>Tracheophyta</taxon>
        <taxon>Spermatophyta</taxon>
        <taxon>Magnoliopsida</taxon>
        <taxon>eudicotyledons</taxon>
        <taxon>Gunneridae</taxon>
        <taxon>Pentapetalae</taxon>
        <taxon>rosids</taxon>
        <taxon>fabids</taxon>
        <taxon>Malpighiales</taxon>
        <taxon>Linaceae</taxon>
        <taxon>Linum</taxon>
    </lineage>
</organism>
<evidence type="ECO:0000256" key="4">
    <source>
        <dbReference type="ARBA" id="ARBA00023136"/>
    </source>
</evidence>